<dbReference type="AlphaFoldDB" id="A0AA38F2K9"/>
<dbReference type="Proteomes" id="UP000824469">
    <property type="component" value="Unassembled WGS sequence"/>
</dbReference>
<accession>A0AA38F2K9</accession>
<evidence type="ECO:0000313" key="1">
    <source>
        <dbReference type="EMBL" id="KAH9290064.1"/>
    </source>
</evidence>
<name>A0AA38F2K9_TAXCH</name>
<proteinExistence type="predicted"/>
<gene>
    <name evidence="1" type="ORF">KI387_034181</name>
</gene>
<organism evidence="1 2">
    <name type="scientific">Taxus chinensis</name>
    <name type="common">Chinese yew</name>
    <name type="synonym">Taxus wallichiana var. chinensis</name>
    <dbReference type="NCBI Taxonomy" id="29808"/>
    <lineage>
        <taxon>Eukaryota</taxon>
        <taxon>Viridiplantae</taxon>
        <taxon>Streptophyta</taxon>
        <taxon>Embryophyta</taxon>
        <taxon>Tracheophyta</taxon>
        <taxon>Spermatophyta</taxon>
        <taxon>Pinopsida</taxon>
        <taxon>Pinidae</taxon>
        <taxon>Conifers II</taxon>
        <taxon>Cupressales</taxon>
        <taxon>Taxaceae</taxon>
        <taxon>Taxus</taxon>
    </lineage>
</organism>
<comment type="caution">
    <text evidence="1">The sequence shown here is derived from an EMBL/GenBank/DDBJ whole genome shotgun (WGS) entry which is preliminary data.</text>
</comment>
<reference evidence="1 2" key="1">
    <citation type="journal article" date="2021" name="Nat. Plants">
        <title>The Taxus genome provides insights into paclitaxel biosynthesis.</title>
        <authorList>
            <person name="Xiong X."/>
            <person name="Gou J."/>
            <person name="Liao Q."/>
            <person name="Li Y."/>
            <person name="Zhou Q."/>
            <person name="Bi G."/>
            <person name="Li C."/>
            <person name="Du R."/>
            <person name="Wang X."/>
            <person name="Sun T."/>
            <person name="Guo L."/>
            <person name="Liang H."/>
            <person name="Lu P."/>
            <person name="Wu Y."/>
            <person name="Zhang Z."/>
            <person name="Ro D.K."/>
            <person name="Shang Y."/>
            <person name="Huang S."/>
            <person name="Yan J."/>
        </authorList>
    </citation>
    <scope>NUCLEOTIDE SEQUENCE [LARGE SCALE GENOMIC DNA]</scope>
    <source>
        <strain evidence="1">Ta-2019</strain>
    </source>
</reference>
<feature type="non-terminal residue" evidence="1">
    <location>
        <position position="1"/>
    </location>
</feature>
<sequence length="55" mass="6216">TTDEWRDLIRRVCTDTLMIPMERTHAELSVDAGEPSAAGRHTDVFAPVWHVARVV</sequence>
<keyword evidence="2" id="KW-1185">Reference proteome</keyword>
<dbReference type="EMBL" id="JAHRHJ020003813">
    <property type="protein sequence ID" value="KAH9290064.1"/>
    <property type="molecule type" value="Genomic_DNA"/>
</dbReference>
<protein>
    <submittedName>
        <fullName evidence="1">Uncharacterized protein</fullName>
    </submittedName>
</protein>
<evidence type="ECO:0000313" key="2">
    <source>
        <dbReference type="Proteomes" id="UP000824469"/>
    </source>
</evidence>